<sequence length="159" mass="18470">HTKLRNYLLVHTNGDLNQMKAGVCIILYLPYNIHTKERGIDTGLALDVRMNANKGKLVVLFSELNEETLCENGPQTRKRVCGNSFSYRRTQKEFIWNYSTNVKEVLRGISRPTVTVAPSCDVVDKINELLQREIHHPLRQKYVLKFEEKAKMLTYYSHC</sequence>
<name>A0A4Y7LD67_PAPSO</name>
<protein>
    <submittedName>
        <fullName evidence="1">Uncharacterized protein</fullName>
    </submittedName>
</protein>
<proteinExistence type="predicted"/>
<keyword evidence="2" id="KW-1185">Reference proteome</keyword>
<dbReference type="EMBL" id="CM010725">
    <property type="protein sequence ID" value="RZC82135.1"/>
    <property type="molecule type" value="Genomic_DNA"/>
</dbReference>
<gene>
    <name evidence="1" type="ORF">C5167_044921</name>
</gene>
<organism evidence="1 2">
    <name type="scientific">Papaver somniferum</name>
    <name type="common">Opium poppy</name>
    <dbReference type="NCBI Taxonomy" id="3469"/>
    <lineage>
        <taxon>Eukaryota</taxon>
        <taxon>Viridiplantae</taxon>
        <taxon>Streptophyta</taxon>
        <taxon>Embryophyta</taxon>
        <taxon>Tracheophyta</taxon>
        <taxon>Spermatophyta</taxon>
        <taxon>Magnoliopsida</taxon>
        <taxon>Ranunculales</taxon>
        <taxon>Papaveraceae</taxon>
        <taxon>Papaveroideae</taxon>
        <taxon>Papaver</taxon>
    </lineage>
</organism>
<dbReference type="Gramene" id="RZC82135">
    <property type="protein sequence ID" value="RZC82135"/>
    <property type="gene ID" value="C5167_044921"/>
</dbReference>
<evidence type="ECO:0000313" key="2">
    <source>
        <dbReference type="Proteomes" id="UP000316621"/>
    </source>
</evidence>
<reference evidence="1 2" key="1">
    <citation type="journal article" date="2018" name="Science">
        <title>The opium poppy genome and morphinan production.</title>
        <authorList>
            <person name="Guo L."/>
            <person name="Winzer T."/>
            <person name="Yang X."/>
            <person name="Li Y."/>
            <person name="Ning Z."/>
            <person name="He Z."/>
            <person name="Teodor R."/>
            <person name="Lu Y."/>
            <person name="Bowser T.A."/>
            <person name="Graham I.A."/>
            <person name="Ye K."/>
        </authorList>
    </citation>
    <scope>NUCLEOTIDE SEQUENCE [LARGE SCALE GENOMIC DNA]</scope>
    <source>
        <strain evidence="2">cv. HN1</strain>
        <tissue evidence="1">Leaves</tissue>
    </source>
</reference>
<accession>A0A4Y7LD67</accession>
<dbReference type="Proteomes" id="UP000316621">
    <property type="component" value="Chromosome 11"/>
</dbReference>
<dbReference type="AlphaFoldDB" id="A0A4Y7LD67"/>
<evidence type="ECO:0000313" key="1">
    <source>
        <dbReference type="EMBL" id="RZC82135.1"/>
    </source>
</evidence>
<feature type="non-terminal residue" evidence="1">
    <location>
        <position position="1"/>
    </location>
</feature>